<dbReference type="VEuPathDB" id="FungiDB:PC110_g5971"/>
<keyword evidence="1" id="KW-0732">Signal</keyword>
<comment type="caution">
    <text evidence="2">The sequence shown here is derived from an EMBL/GenBank/DDBJ whole genome shotgun (WGS) entry which is preliminary data.</text>
</comment>
<evidence type="ECO:0000313" key="2">
    <source>
        <dbReference type="EMBL" id="RAW37767.1"/>
    </source>
</evidence>
<evidence type="ECO:0008006" key="4">
    <source>
        <dbReference type="Google" id="ProtNLM"/>
    </source>
</evidence>
<proteinExistence type="predicted"/>
<dbReference type="Proteomes" id="UP000251314">
    <property type="component" value="Unassembled WGS sequence"/>
</dbReference>
<evidence type="ECO:0000313" key="3">
    <source>
        <dbReference type="Proteomes" id="UP000251314"/>
    </source>
</evidence>
<sequence length="115" mass="12546">MLLSVLVLWHHCRWLAVAVYSRCKRDIGISYPGCCCPKYCCGTAGRRGIAVYGVSGDPPRESMGILAPRPRANNLELMGDVMGPLARTPSPLPPIFLPSLDYDFSSLPASTHEVQ</sequence>
<feature type="chain" id="PRO_5016356298" description="Secreted protein" evidence="1">
    <location>
        <begin position="19"/>
        <end position="115"/>
    </location>
</feature>
<name>A0A329SLM0_9STRA</name>
<evidence type="ECO:0000256" key="1">
    <source>
        <dbReference type="SAM" id="SignalP"/>
    </source>
</evidence>
<feature type="signal peptide" evidence="1">
    <location>
        <begin position="1"/>
        <end position="18"/>
    </location>
</feature>
<dbReference type="EMBL" id="MJFZ01000104">
    <property type="protein sequence ID" value="RAW37767.1"/>
    <property type="molecule type" value="Genomic_DNA"/>
</dbReference>
<organism evidence="2 3">
    <name type="scientific">Phytophthora cactorum</name>
    <dbReference type="NCBI Taxonomy" id="29920"/>
    <lineage>
        <taxon>Eukaryota</taxon>
        <taxon>Sar</taxon>
        <taxon>Stramenopiles</taxon>
        <taxon>Oomycota</taxon>
        <taxon>Peronosporomycetes</taxon>
        <taxon>Peronosporales</taxon>
        <taxon>Peronosporaceae</taxon>
        <taxon>Phytophthora</taxon>
    </lineage>
</organism>
<dbReference type="AlphaFoldDB" id="A0A329SLM0"/>
<keyword evidence="3" id="KW-1185">Reference proteome</keyword>
<reference evidence="2 3" key="1">
    <citation type="submission" date="2018-01" db="EMBL/GenBank/DDBJ databases">
        <title>Draft genome of the strawberry crown rot pathogen Phytophthora cactorum.</title>
        <authorList>
            <person name="Armitage A.D."/>
            <person name="Lysoe E."/>
            <person name="Nellist C.F."/>
            <person name="Harrison R.J."/>
            <person name="Brurberg M.B."/>
        </authorList>
    </citation>
    <scope>NUCLEOTIDE SEQUENCE [LARGE SCALE GENOMIC DNA]</scope>
    <source>
        <strain evidence="2 3">10300</strain>
    </source>
</reference>
<gene>
    <name evidence="2" type="ORF">PC110_g5971</name>
</gene>
<accession>A0A329SLM0</accession>
<dbReference type="OrthoDB" id="10582678at2759"/>
<protein>
    <recommendedName>
        <fullName evidence="4">Secreted protein</fullName>
    </recommendedName>
</protein>